<dbReference type="InParanoid" id="A0A0Q9XB91"/>
<reference evidence="1 2" key="1">
    <citation type="journal article" date="2007" name="Nature">
        <title>Evolution of genes and genomes on the Drosophila phylogeny.</title>
        <authorList>
            <consortium name="Drosophila 12 Genomes Consortium"/>
            <person name="Clark A.G."/>
            <person name="Eisen M.B."/>
            <person name="Smith D.R."/>
            <person name="Bergman C.M."/>
            <person name="Oliver B."/>
            <person name="Markow T.A."/>
            <person name="Kaufman T.C."/>
            <person name="Kellis M."/>
            <person name="Gelbart W."/>
            <person name="Iyer V.N."/>
            <person name="Pollard D.A."/>
            <person name="Sackton T.B."/>
            <person name="Larracuente A.M."/>
            <person name="Singh N.D."/>
            <person name="Abad J.P."/>
            <person name="Abt D.N."/>
            <person name="Adryan B."/>
            <person name="Aguade M."/>
            <person name="Akashi H."/>
            <person name="Anderson W.W."/>
            <person name="Aquadro C.F."/>
            <person name="Ardell D.H."/>
            <person name="Arguello R."/>
            <person name="Artieri C.G."/>
            <person name="Barbash D.A."/>
            <person name="Barker D."/>
            <person name="Barsanti P."/>
            <person name="Batterham P."/>
            <person name="Batzoglou S."/>
            <person name="Begun D."/>
            <person name="Bhutkar A."/>
            <person name="Blanco E."/>
            <person name="Bosak S.A."/>
            <person name="Bradley R.K."/>
            <person name="Brand A.D."/>
            <person name="Brent M.R."/>
            <person name="Brooks A.N."/>
            <person name="Brown R.H."/>
            <person name="Butlin R.K."/>
            <person name="Caggese C."/>
            <person name="Calvi B.R."/>
            <person name="Bernardo de Carvalho A."/>
            <person name="Caspi A."/>
            <person name="Castrezana S."/>
            <person name="Celniker S.E."/>
            <person name="Chang J.L."/>
            <person name="Chapple C."/>
            <person name="Chatterji S."/>
            <person name="Chinwalla A."/>
            <person name="Civetta A."/>
            <person name="Clifton S.W."/>
            <person name="Comeron J.M."/>
            <person name="Costello J.C."/>
            <person name="Coyne J.A."/>
            <person name="Daub J."/>
            <person name="David R.G."/>
            <person name="Delcher A.L."/>
            <person name="Delehaunty K."/>
            <person name="Do C.B."/>
            <person name="Ebling H."/>
            <person name="Edwards K."/>
            <person name="Eickbush T."/>
            <person name="Evans J.D."/>
            <person name="Filipski A."/>
            <person name="Findeiss S."/>
            <person name="Freyhult E."/>
            <person name="Fulton L."/>
            <person name="Fulton R."/>
            <person name="Garcia A.C."/>
            <person name="Gardiner A."/>
            <person name="Garfield D.A."/>
            <person name="Garvin B.E."/>
            <person name="Gibson G."/>
            <person name="Gilbert D."/>
            <person name="Gnerre S."/>
            <person name="Godfrey J."/>
            <person name="Good R."/>
            <person name="Gotea V."/>
            <person name="Gravely B."/>
            <person name="Greenberg A.J."/>
            <person name="Griffiths-Jones S."/>
            <person name="Gross S."/>
            <person name="Guigo R."/>
            <person name="Gustafson E.A."/>
            <person name="Haerty W."/>
            <person name="Hahn M.W."/>
            <person name="Halligan D.L."/>
            <person name="Halpern A.L."/>
            <person name="Halter G.M."/>
            <person name="Han M.V."/>
            <person name="Heger A."/>
            <person name="Hillier L."/>
            <person name="Hinrichs A.S."/>
            <person name="Holmes I."/>
            <person name="Hoskins R.A."/>
            <person name="Hubisz M.J."/>
            <person name="Hultmark D."/>
            <person name="Huntley M.A."/>
            <person name="Jaffe D.B."/>
            <person name="Jagadeeshan S."/>
            <person name="Jeck W.R."/>
            <person name="Johnson J."/>
            <person name="Jones C.D."/>
            <person name="Jordan W.C."/>
            <person name="Karpen G.H."/>
            <person name="Kataoka E."/>
            <person name="Keightley P.D."/>
            <person name="Kheradpour P."/>
            <person name="Kirkness E.F."/>
            <person name="Koerich L.B."/>
            <person name="Kristiansen K."/>
            <person name="Kudrna D."/>
            <person name="Kulathinal R.J."/>
            <person name="Kumar S."/>
            <person name="Kwok R."/>
            <person name="Lander E."/>
            <person name="Langley C.H."/>
            <person name="Lapoint R."/>
            <person name="Lazzaro B.P."/>
            <person name="Lee S.J."/>
            <person name="Levesque L."/>
            <person name="Li R."/>
            <person name="Lin C.F."/>
            <person name="Lin M.F."/>
            <person name="Lindblad-Toh K."/>
            <person name="Llopart A."/>
            <person name="Long M."/>
            <person name="Low L."/>
            <person name="Lozovsky E."/>
            <person name="Lu J."/>
            <person name="Luo M."/>
            <person name="Machado C.A."/>
            <person name="Makalowski W."/>
            <person name="Marzo M."/>
            <person name="Matsuda M."/>
            <person name="Matzkin L."/>
            <person name="McAllister B."/>
            <person name="McBride C.S."/>
            <person name="McKernan B."/>
            <person name="McKernan K."/>
            <person name="Mendez-Lago M."/>
            <person name="Minx P."/>
            <person name="Mollenhauer M.U."/>
            <person name="Montooth K."/>
            <person name="Mount S.M."/>
            <person name="Mu X."/>
            <person name="Myers E."/>
            <person name="Negre B."/>
            <person name="Newfeld S."/>
            <person name="Nielsen R."/>
            <person name="Noor M.A."/>
            <person name="O'Grady P."/>
            <person name="Pachter L."/>
            <person name="Papaceit M."/>
            <person name="Parisi M.J."/>
            <person name="Parisi M."/>
            <person name="Parts L."/>
            <person name="Pedersen J.S."/>
            <person name="Pesole G."/>
            <person name="Phillippy A.M."/>
            <person name="Ponting C.P."/>
            <person name="Pop M."/>
            <person name="Porcelli D."/>
            <person name="Powell J.R."/>
            <person name="Prohaska S."/>
            <person name="Pruitt K."/>
            <person name="Puig M."/>
            <person name="Quesneville H."/>
            <person name="Ram K.R."/>
            <person name="Rand D."/>
            <person name="Rasmussen M.D."/>
            <person name="Reed L.K."/>
            <person name="Reenan R."/>
            <person name="Reily A."/>
            <person name="Remington K.A."/>
            <person name="Rieger T.T."/>
            <person name="Ritchie M.G."/>
            <person name="Robin C."/>
            <person name="Rogers Y.H."/>
            <person name="Rohde C."/>
            <person name="Rozas J."/>
            <person name="Rubenfield M.J."/>
            <person name="Ruiz A."/>
            <person name="Russo S."/>
            <person name="Salzberg S.L."/>
            <person name="Sanchez-Gracia A."/>
            <person name="Saranga D.J."/>
            <person name="Sato H."/>
            <person name="Schaeffer S.W."/>
            <person name="Schatz M.C."/>
            <person name="Schlenke T."/>
            <person name="Schwartz R."/>
            <person name="Segarra C."/>
            <person name="Singh R.S."/>
            <person name="Sirot L."/>
            <person name="Sirota M."/>
            <person name="Sisneros N.B."/>
            <person name="Smith C.D."/>
            <person name="Smith T.F."/>
            <person name="Spieth J."/>
            <person name="Stage D.E."/>
            <person name="Stark A."/>
            <person name="Stephan W."/>
            <person name="Strausberg R.L."/>
            <person name="Strempel S."/>
            <person name="Sturgill D."/>
            <person name="Sutton G."/>
            <person name="Sutton G.G."/>
            <person name="Tao W."/>
            <person name="Teichmann S."/>
            <person name="Tobari Y.N."/>
            <person name="Tomimura Y."/>
            <person name="Tsolas J.M."/>
            <person name="Valente V.L."/>
            <person name="Venter E."/>
            <person name="Venter J.C."/>
            <person name="Vicario S."/>
            <person name="Vieira F.G."/>
            <person name="Vilella A.J."/>
            <person name="Villasante A."/>
            <person name="Walenz B."/>
            <person name="Wang J."/>
            <person name="Wasserman M."/>
            <person name="Watts T."/>
            <person name="Wilson D."/>
            <person name="Wilson R.K."/>
            <person name="Wing R.A."/>
            <person name="Wolfner M.F."/>
            <person name="Wong A."/>
            <person name="Wong G.K."/>
            <person name="Wu C.I."/>
            <person name="Wu G."/>
            <person name="Yamamoto D."/>
            <person name="Yang H.P."/>
            <person name="Yang S.P."/>
            <person name="Yorke J.A."/>
            <person name="Yoshida K."/>
            <person name="Zdobnov E."/>
            <person name="Zhang P."/>
            <person name="Zhang Y."/>
            <person name="Zimin A.V."/>
            <person name="Baldwin J."/>
            <person name="Abdouelleil A."/>
            <person name="Abdulkadir J."/>
            <person name="Abebe A."/>
            <person name="Abera B."/>
            <person name="Abreu J."/>
            <person name="Acer S.C."/>
            <person name="Aftuck L."/>
            <person name="Alexander A."/>
            <person name="An P."/>
            <person name="Anderson E."/>
            <person name="Anderson S."/>
            <person name="Arachi H."/>
            <person name="Azer M."/>
            <person name="Bachantsang P."/>
            <person name="Barry A."/>
            <person name="Bayul T."/>
            <person name="Berlin A."/>
            <person name="Bessette D."/>
            <person name="Bloom T."/>
            <person name="Blye J."/>
            <person name="Boguslavskiy L."/>
            <person name="Bonnet C."/>
            <person name="Boukhgalter B."/>
            <person name="Bourzgui I."/>
            <person name="Brown A."/>
            <person name="Cahill P."/>
            <person name="Channer S."/>
            <person name="Cheshatsang Y."/>
            <person name="Chuda L."/>
            <person name="Citroen M."/>
            <person name="Collymore A."/>
            <person name="Cooke P."/>
            <person name="Costello M."/>
            <person name="D'Aco K."/>
            <person name="Daza R."/>
            <person name="De Haan G."/>
            <person name="DeGray S."/>
            <person name="DeMaso C."/>
            <person name="Dhargay N."/>
            <person name="Dooley K."/>
            <person name="Dooley E."/>
            <person name="Doricent M."/>
            <person name="Dorje P."/>
            <person name="Dorjee K."/>
            <person name="Dupes A."/>
            <person name="Elong R."/>
            <person name="Falk J."/>
            <person name="Farina A."/>
            <person name="Faro S."/>
            <person name="Ferguson D."/>
            <person name="Fisher S."/>
            <person name="Foley C.D."/>
            <person name="Franke A."/>
            <person name="Friedrich D."/>
            <person name="Gadbois L."/>
            <person name="Gearin G."/>
            <person name="Gearin C.R."/>
            <person name="Giannoukos G."/>
            <person name="Goode T."/>
            <person name="Graham J."/>
            <person name="Grandbois E."/>
            <person name="Grewal S."/>
            <person name="Gyaltsen K."/>
            <person name="Hafez N."/>
            <person name="Hagos B."/>
            <person name="Hall J."/>
            <person name="Henson C."/>
            <person name="Hollinger A."/>
            <person name="Honan T."/>
            <person name="Huard M.D."/>
            <person name="Hughes L."/>
            <person name="Hurhula B."/>
            <person name="Husby M.E."/>
            <person name="Kamat A."/>
            <person name="Kanga B."/>
            <person name="Kashin S."/>
            <person name="Khazanovich D."/>
            <person name="Kisner P."/>
            <person name="Lance K."/>
            <person name="Lara M."/>
            <person name="Lee W."/>
            <person name="Lennon N."/>
            <person name="Letendre F."/>
            <person name="LeVine R."/>
            <person name="Lipovsky A."/>
            <person name="Liu X."/>
            <person name="Liu J."/>
            <person name="Liu S."/>
            <person name="Lokyitsang T."/>
            <person name="Lokyitsang Y."/>
            <person name="Lubonja R."/>
            <person name="Lui A."/>
            <person name="MacDonald P."/>
            <person name="Magnisalis V."/>
            <person name="Maru K."/>
            <person name="Matthews C."/>
            <person name="McCusker W."/>
            <person name="McDonough S."/>
            <person name="Mehta T."/>
            <person name="Meldrim J."/>
            <person name="Meneus L."/>
            <person name="Mihai O."/>
            <person name="Mihalev A."/>
            <person name="Mihova T."/>
            <person name="Mittelman R."/>
            <person name="Mlenga V."/>
            <person name="Montmayeur A."/>
            <person name="Mulrain L."/>
            <person name="Navidi A."/>
            <person name="Naylor J."/>
            <person name="Negash T."/>
            <person name="Nguyen T."/>
            <person name="Nguyen N."/>
            <person name="Nicol R."/>
            <person name="Norbu C."/>
            <person name="Norbu N."/>
            <person name="Novod N."/>
            <person name="O'Neill B."/>
            <person name="Osman S."/>
            <person name="Markiewicz E."/>
            <person name="Oyono O.L."/>
            <person name="Patti C."/>
            <person name="Phunkhang P."/>
            <person name="Pierre F."/>
            <person name="Priest M."/>
            <person name="Raghuraman S."/>
            <person name="Rege F."/>
            <person name="Reyes R."/>
            <person name="Rise C."/>
            <person name="Rogov P."/>
            <person name="Ross K."/>
            <person name="Ryan E."/>
            <person name="Settipalli S."/>
            <person name="Shea T."/>
            <person name="Sherpa N."/>
            <person name="Shi L."/>
            <person name="Shih D."/>
            <person name="Sparrow T."/>
            <person name="Spaulding J."/>
            <person name="Stalker J."/>
            <person name="Stange-Thomann N."/>
            <person name="Stavropoulos S."/>
            <person name="Stone C."/>
            <person name="Strader C."/>
            <person name="Tesfaye S."/>
            <person name="Thomson T."/>
            <person name="Thoulutsang Y."/>
            <person name="Thoulutsang D."/>
            <person name="Topham K."/>
            <person name="Topping I."/>
            <person name="Tsamla T."/>
            <person name="Vassiliev H."/>
            <person name="Vo A."/>
            <person name="Wangchuk T."/>
            <person name="Wangdi T."/>
            <person name="Weiand M."/>
            <person name="Wilkinson J."/>
            <person name="Wilson A."/>
            <person name="Yadav S."/>
            <person name="Young G."/>
            <person name="Yu Q."/>
            <person name="Zembek L."/>
            <person name="Zhong D."/>
            <person name="Zimmer A."/>
            <person name="Zwirko Z."/>
            <person name="Jaffe D.B."/>
            <person name="Alvarez P."/>
            <person name="Brockman W."/>
            <person name="Butler J."/>
            <person name="Chin C."/>
            <person name="Gnerre S."/>
            <person name="Grabherr M."/>
            <person name="Kleber M."/>
            <person name="Mauceli E."/>
            <person name="MacCallum I."/>
        </authorList>
    </citation>
    <scope>NUCLEOTIDE SEQUENCE [LARGE SCALE GENOMIC DNA]</scope>
    <source>
        <strain evidence="2">Tucson 15081-1352.22</strain>
    </source>
</reference>
<gene>
    <name evidence="1" type="primary">Dmoj\GI26144</name>
    <name evidence="1" type="ORF">Dmoj_GI26144</name>
</gene>
<dbReference type="AlphaFoldDB" id="A0A0Q9XB91"/>
<keyword evidence="2" id="KW-1185">Reference proteome</keyword>
<organism evidence="1 2">
    <name type="scientific">Drosophila mojavensis</name>
    <name type="common">Fruit fly</name>
    <dbReference type="NCBI Taxonomy" id="7230"/>
    <lineage>
        <taxon>Eukaryota</taxon>
        <taxon>Metazoa</taxon>
        <taxon>Ecdysozoa</taxon>
        <taxon>Arthropoda</taxon>
        <taxon>Hexapoda</taxon>
        <taxon>Insecta</taxon>
        <taxon>Pterygota</taxon>
        <taxon>Neoptera</taxon>
        <taxon>Endopterygota</taxon>
        <taxon>Diptera</taxon>
        <taxon>Brachycera</taxon>
        <taxon>Muscomorpha</taxon>
        <taxon>Ephydroidea</taxon>
        <taxon>Drosophilidae</taxon>
        <taxon>Drosophila</taxon>
    </lineage>
</organism>
<sequence>MRSAATSTSQHPLGWSTFEVTFFSYVPDFVGSRRASFSRAPQQNIADSSQLNIFHKAPPYGAVDVLPTGQNAFDNIFYYT</sequence>
<evidence type="ECO:0000313" key="1">
    <source>
        <dbReference type="EMBL" id="KRG05792.1"/>
    </source>
</evidence>
<accession>A0A0Q9XB91</accession>
<dbReference type="Proteomes" id="UP000009192">
    <property type="component" value="Unassembled WGS sequence"/>
</dbReference>
<protein>
    <submittedName>
        <fullName evidence="1">Uncharacterized protein</fullName>
    </submittedName>
</protein>
<dbReference type="EMBL" id="CH933809">
    <property type="protein sequence ID" value="KRG05792.1"/>
    <property type="molecule type" value="Genomic_DNA"/>
</dbReference>
<evidence type="ECO:0000313" key="2">
    <source>
        <dbReference type="Proteomes" id="UP000009192"/>
    </source>
</evidence>
<proteinExistence type="predicted"/>
<dbReference type="KEGG" id="dmo:Dmoj_GI26144"/>
<name>A0A0Q9XB91_DROMO</name>